<name>A0A6G1CUV7_9ORYZ</name>
<dbReference type="EMBL" id="SPHZ02000008">
    <property type="protein sequence ID" value="KAF0904248.1"/>
    <property type="molecule type" value="Genomic_DNA"/>
</dbReference>
<dbReference type="InterPro" id="IPR006249">
    <property type="entry name" value="Aconitase/IRP2"/>
</dbReference>
<reference evidence="1 2" key="1">
    <citation type="submission" date="2019-11" db="EMBL/GenBank/DDBJ databases">
        <title>Whole genome sequence of Oryza granulata.</title>
        <authorList>
            <person name="Li W."/>
        </authorList>
    </citation>
    <scope>NUCLEOTIDE SEQUENCE [LARGE SCALE GENOMIC DNA]</scope>
    <source>
        <strain evidence="2">cv. Menghai</strain>
        <tissue evidence="1">Leaf</tissue>
    </source>
</reference>
<proteinExistence type="predicted"/>
<evidence type="ECO:0000313" key="2">
    <source>
        <dbReference type="Proteomes" id="UP000479710"/>
    </source>
</evidence>
<gene>
    <name evidence="1" type="ORF">E2562_033017</name>
</gene>
<organism evidence="1 2">
    <name type="scientific">Oryza meyeriana var. granulata</name>
    <dbReference type="NCBI Taxonomy" id="110450"/>
    <lineage>
        <taxon>Eukaryota</taxon>
        <taxon>Viridiplantae</taxon>
        <taxon>Streptophyta</taxon>
        <taxon>Embryophyta</taxon>
        <taxon>Tracheophyta</taxon>
        <taxon>Spermatophyta</taxon>
        <taxon>Magnoliopsida</taxon>
        <taxon>Liliopsida</taxon>
        <taxon>Poales</taxon>
        <taxon>Poaceae</taxon>
        <taxon>BOP clade</taxon>
        <taxon>Oryzoideae</taxon>
        <taxon>Oryzeae</taxon>
        <taxon>Oryzinae</taxon>
        <taxon>Oryza</taxon>
        <taxon>Oryza meyeriana</taxon>
    </lineage>
</organism>
<dbReference type="Proteomes" id="UP000479710">
    <property type="component" value="Unassembled WGS sequence"/>
</dbReference>
<dbReference type="Gene3D" id="3.20.19.10">
    <property type="entry name" value="Aconitase, domain 4"/>
    <property type="match status" value="1"/>
</dbReference>
<dbReference type="InterPro" id="IPR015928">
    <property type="entry name" value="Aconitase/3IPM_dehydase_swvl"/>
</dbReference>
<dbReference type="AlphaFoldDB" id="A0A6G1CUV7"/>
<protein>
    <submittedName>
        <fullName evidence="1">Uncharacterized protein</fullName>
    </submittedName>
</protein>
<accession>A0A6G1CUV7</accession>
<dbReference type="OrthoDB" id="673168at2759"/>
<keyword evidence="2" id="KW-1185">Reference proteome</keyword>
<comment type="caution">
    <text evidence="1">The sequence shown here is derived from an EMBL/GenBank/DDBJ whole genome shotgun (WGS) entry which is preliminary data.</text>
</comment>
<sequence length="63" mass="6879">MRGTFGNIRIVNKLLGGKVGPKTIHIPTGEKLFVYDAAMVELAYFGHGGILHYAIRKLISSAH</sequence>
<dbReference type="PANTHER" id="PTHR11670">
    <property type="entry name" value="ACONITASE/IRON-RESPONSIVE ELEMENT FAMILY MEMBER"/>
    <property type="match status" value="1"/>
</dbReference>
<evidence type="ECO:0000313" key="1">
    <source>
        <dbReference type="EMBL" id="KAF0904248.1"/>
    </source>
</evidence>